<evidence type="ECO:0000313" key="1">
    <source>
        <dbReference type="EMBL" id="TCT20138.1"/>
    </source>
</evidence>
<accession>A0A4R3MUJ2</accession>
<sequence length="65" mass="7121">MQQIKKTAEYTILQKKSGRYAVKNRKTRKLVNGEEKQAILVAEALVTLPTPKAAPAEPEAEAAAE</sequence>
<dbReference type="AlphaFoldDB" id="A0A4R3MUJ2"/>
<protein>
    <submittedName>
        <fullName evidence="1">Uncharacterized protein</fullName>
    </submittedName>
</protein>
<keyword evidence="2" id="KW-1185">Reference proteome</keyword>
<name>A0A4R3MUJ2_9GAMM</name>
<organism evidence="1 2">
    <name type="scientific">Thiobaca trueperi</name>
    <dbReference type="NCBI Taxonomy" id="127458"/>
    <lineage>
        <taxon>Bacteria</taxon>
        <taxon>Pseudomonadati</taxon>
        <taxon>Pseudomonadota</taxon>
        <taxon>Gammaproteobacteria</taxon>
        <taxon>Chromatiales</taxon>
        <taxon>Chromatiaceae</taxon>
        <taxon>Thiobaca</taxon>
    </lineage>
</organism>
<reference evidence="1 2" key="1">
    <citation type="submission" date="2019-03" db="EMBL/GenBank/DDBJ databases">
        <title>Genomic Encyclopedia of Type Strains, Phase IV (KMG-IV): sequencing the most valuable type-strain genomes for metagenomic binning, comparative biology and taxonomic classification.</title>
        <authorList>
            <person name="Goeker M."/>
        </authorList>
    </citation>
    <scope>NUCLEOTIDE SEQUENCE [LARGE SCALE GENOMIC DNA]</scope>
    <source>
        <strain evidence="1 2">DSM 13587</strain>
    </source>
</reference>
<dbReference type="RefSeq" id="WP_132977545.1">
    <property type="nucleotide sequence ID" value="NZ_SMAO01000006.1"/>
</dbReference>
<proteinExistence type="predicted"/>
<comment type="caution">
    <text evidence="1">The sequence shown here is derived from an EMBL/GenBank/DDBJ whole genome shotgun (WGS) entry which is preliminary data.</text>
</comment>
<evidence type="ECO:0000313" key="2">
    <source>
        <dbReference type="Proteomes" id="UP000295717"/>
    </source>
</evidence>
<gene>
    <name evidence="1" type="ORF">EDC35_10665</name>
</gene>
<dbReference type="OrthoDB" id="5298522at2"/>
<dbReference type="Proteomes" id="UP000295717">
    <property type="component" value="Unassembled WGS sequence"/>
</dbReference>
<dbReference type="EMBL" id="SMAO01000006">
    <property type="protein sequence ID" value="TCT20138.1"/>
    <property type="molecule type" value="Genomic_DNA"/>
</dbReference>